<sequence length="150" mass="16442">MPTKAPQTSISHVSACLARGAGVQHSRTTIAPGPYSRTSVCICWDGEVRDTNPCIAQSCGRGKHRAARRRVPCMRWMPSHLTGCGLAPRAYCLKVECHGSHHNNGVCVVMWIAILREWSGKARPFQGWPNPTNQPGPATHMSEAGRKFQL</sequence>
<keyword evidence="3" id="KW-1185">Reference proteome</keyword>
<evidence type="ECO:0000313" key="2">
    <source>
        <dbReference type="EMBL" id="PSN71152.1"/>
    </source>
</evidence>
<gene>
    <name evidence="2" type="ORF">BS50DRAFT_275126</name>
</gene>
<evidence type="ECO:0000256" key="1">
    <source>
        <dbReference type="SAM" id="MobiDB-lite"/>
    </source>
</evidence>
<accession>A0A2T2P0G6</accession>
<proteinExistence type="predicted"/>
<dbReference type="Proteomes" id="UP000240883">
    <property type="component" value="Unassembled WGS sequence"/>
</dbReference>
<name>A0A2T2P0G6_CORCC</name>
<protein>
    <submittedName>
        <fullName evidence="2">Uncharacterized protein</fullName>
    </submittedName>
</protein>
<evidence type="ECO:0000313" key="3">
    <source>
        <dbReference type="Proteomes" id="UP000240883"/>
    </source>
</evidence>
<reference evidence="2 3" key="1">
    <citation type="journal article" date="2018" name="Front. Microbiol.">
        <title>Genome-Wide Analysis of Corynespora cassiicola Leaf Fall Disease Putative Effectors.</title>
        <authorList>
            <person name="Lopez D."/>
            <person name="Ribeiro S."/>
            <person name="Label P."/>
            <person name="Fumanal B."/>
            <person name="Venisse J.S."/>
            <person name="Kohler A."/>
            <person name="de Oliveira R.R."/>
            <person name="Labutti K."/>
            <person name="Lipzen A."/>
            <person name="Lail K."/>
            <person name="Bauer D."/>
            <person name="Ohm R.A."/>
            <person name="Barry K.W."/>
            <person name="Spatafora J."/>
            <person name="Grigoriev I.V."/>
            <person name="Martin F.M."/>
            <person name="Pujade-Renaud V."/>
        </authorList>
    </citation>
    <scope>NUCLEOTIDE SEQUENCE [LARGE SCALE GENOMIC DNA]</scope>
    <source>
        <strain evidence="2 3">Philippines</strain>
    </source>
</reference>
<dbReference type="EMBL" id="KZ678131">
    <property type="protein sequence ID" value="PSN71152.1"/>
    <property type="molecule type" value="Genomic_DNA"/>
</dbReference>
<organism evidence="2 3">
    <name type="scientific">Corynespora cassiicola Philippines</name>
    <dbReference type="NCBI Taxonomy" id="1448308"/>
    <lineage>
        <taxon>Eukaryota</taxon>
        <taxon>Fungi</taxon>
        <taxon>Dikarya</taxon>
        <taxon>Ascomycota</taxon>
        <taxon>Pezizomycotina</taxon>
        <taxon>Dothideomycetes</taxon>
        <taxon>Pleosporomycetidae</taxon>
        <taxon>Pleosporales</taxon>
        <taxon>Corynesporascaceae</taxon>
        <taxon>Corynespora</taxon>
    </lineage>
</organism>
<dbReference type="AlphaFoldDB" id="A0A2T2P0G6"/>
<feature type="region of interest" description="Disordered" evidence="1">
    <location>
        <begin position="124"/>
        <end position="150"/>
    </location>
</feature>